<feature type="compositionally biased region" description="Polar residues" evidence="5">
    <location>
        <begin position="129"/>
        <end position="141"/>
    </location>
</feature>
<feature type="compositionally biased region" description="Basic and acidic residues" evidence="5">
    <location>
        <begin position="333"/>
        <end position="360"/>
    </location>
</feature>
<evidence type="ECO:0000259" key="6">
    <source>
        <dbReference type="PROSITE" id="PS50913"/>
    </source>
</evidence>
<protein>
    <recommendedName>
        <fullName evidence="6">GRIP domain-containing protein</fullName>
    </recommendedName>
</protein>
<feature type="compositionally biased region" description="Acidic residues" evidence="5">
    <location>
        <begin position="93"/>
        <end position="111"/>
    </location>
</feature>
<dbReference type="GO" id="GO:0005794">
    <property type="term" value="C:Golgi apparatus"/>
    <property type="evidence" value="ECO:0007669"/>
    <property type="project" value="UniProtKB-SubCell"/>
</dbReference>
<dbReference type="PANTHER" id="PTHR18921">
    <property type="entry name" value="MYOSIN HEAVY CHAIN - RELATED"/>
    <property type="match status" value="1"/>
</dbReference>
<comment type="subcellular location">
    <subcellularLocation>
        <location evidence="1">Golgi apparatus</location>
    </subcellularLocation>
</comment>
<feature type="compositionally biased region" description="Basic and acidic residues" evidence="5">
    <location>
        <begin position="198"/>
        <end position="211"/>
    </location>
</feature>
<evidence type="ECO:0000256" key="5">
    <source>
        <dbReference type="SAM" id="MobiDB-lite"/>
    </source>
</evidence>
<evidence type="ECO:0000313" key="7">
    <source>
        <dbReference type="EMBL" id="KAG7374462.1"/>
    </source>
</evidence>
<feature type="coiled-coil region" evidence="4">
    <location>
        <begin position="701"/>
        <end position="756"/>
    </location>
</feature>
<proteinExistence type="predicted"/>
<feature type="compositionally biased region" description="Polar residues" evidence="5">
    <location>
        <begin position="179"/>
        <end position="197"/>
    </location>
</feature>
<feature type="compositionally biased region" description="Polar residues" evidence="5">
    <location>
        <begin position="151"/>
        <end position="162"/>
    </location>
</feature>
<evidence type="ECO:0000256" key="3">
    <source>
        <dbReference type="ARBA" id="ARBA00023054"/>
    </source>
</evidence>
<dbReference type="PANTHER" id="PTHR18921:SF2">
    <property type="entry name" value="THYROID RECEPTOR-INTERACTING PROTEIN 11"/>
    <property type="match status" value="1"/>
</dbReference>
<dbReference type="GO" id="GO:0006888">
    <property type="term" value="P:endoplasmic reticulum to Golgi vesicle-mediated transport"/>
    <property type="evidence" value="ECO:0007669"/>
    <property type="project" value="TreeGrafter"/>
</dbReference>
<accession>A0A9K3M5I6</accession>
<feature type="domain" description="GRIP" evidence="6">
    <location>
        <begin position="829"/>
        <end position="879"/>
    </location>
</feature>
<feature type="compositionally biased region" description="Acidic residues" evidence="5">
    <location>
        <begin position="35"/>
        <end position="67"/>
    </location>
</feature>
<feature type="coiled-coil region" evidence="4">
    <location>
        <begin position="791"/>
        <end position="832"/>
    </location>
</feature>
<feature type="coiled-coil region" evidence="4">
    <location>
        <begin position="431"/>
        <end position="658"/>
    </location>
</feature>
<dbReference type="PROSITE" id="PS50913">
    <property type="entry name" value="GRIP"/>
    <property type="match status" value="1"/>
</dbReference>
<feature type="region of interest" description="Disordered" evidence="5">
    <location>
        <begin position="333"/>
        <end position="430"/>
    </location>
</feature>
<evidence type="ECO:0000313" key="8">
    <source>
        <dbReference type="Proteomes" id="UP000693970"/>
    </source>
</evidence>
<evidence type="ECO:0000256" key="1">
    <source>
        <dbReference type="ARBA" id="ARBA00004555"/>
    </source>
</evidence>
<sequence length="928" mass="107458">MWGNLAGRIVNTDLNATLEKIGNAVAPREDNYVDGSDDYEDDDEEEYEEEDDGEYEEDGGDENDDDDNNQRRSFGLVGLLTRALDDRQRQVQEEEEEDEFYQNDDLDEGQSEIDFKSVVLRPAEKRPLFSTQNSSDVTPPTTFDDLGRQEAPNNGQSFSSADPPQPNRPIDDWSDDENGSPTNTAFLSVESGPTQTELVEHSRIEAMKRQQVEQQAEEQVRLQDEAAHKERMEMERKKRDAESAERRYADEERRQKEAEAKRKEQLRMEEEVKAEQERKRADIELRQKAEMEQQKIAQEAETKRLAEEKEIWRLEAEATRKAEAARERLRLEAEEKKRAAAEEKRKHEVALAKQKEEEQSRLLVNQKAEEEDEARRQKLTASWEGEGKSSTKTDGVSRAPLPTNAEGGTSVQNGSHSKRPQKPEYHDATRLMETEFICRELQTRLEMAEQEIEALRKEAKREKERAQAEKEELISRFQDKESRLLKATSEENQNQTMHLEQEYKTKIETLEHTLSKERKDFKDEQEEFKRLLLESNAKCDRVESQMQATAKRFENELSQMQQREERSLRKADDRVAQTMAILDERNEEIAHLKSLIRDMESKVNEHEEGVEEAEEELEELHNENDSLREMMEKLEKENAQLKEKVELLEHDSEKLAGLQMEITMVKEDLSRERSKNQTVVDSAITSHTQVESERDSALSELRDVKQMLAAAMADLEIARADNERIMTANSNLQSALEAFQDERQAEMKMIEEQRLESEETIKSAHDAAMNALKQTHEAQLYEVQIAASKTVQNAKNEMELLEGNIERLKSENNQMRRSLDEAIHRLQSTQEDVIDRNVMKNILLDWCMLKDKTKRHQVLEIMANLLHFSNEEKEKLHLTSVDLDSVRARVVGALAAPLPPPKADVEHLEGSNVREKWISFLMAETDDG</sequence>
<dbReference type="AlphaFoldDB" id="A0A9K3M5I6"/>
<name>A0A9K3M5I6_9STRA</name>
<keyword evidence="3 4" id="KW-0175">Coiled coil</keyword>
<feature type="compositionally biased region" description="Basic and acidic residues" evidence="5">
    <location>
        <begin position="421"/>
        <end position="430"/>
    </location>
</feature>
<gene>
    <name evidence="7" type="ORF">IV203_013557</name>
</gene>
<feature type="compositionally biased region" description="Polar residues" evidence="5">
    <location>
        <begin position="406"/>
        <end position="415"/>
    </location>
</feature>
<dbReference type="Proteomes" id="UP000693970">
    <property type="component" value="Unassembled WGS sequence"/>
</dbReference>
<evidence type="ECO:0000256" key="4">
    <source>
        <dbReference type="SAM" id="Coils"/>
    </source>
</evidence>
<comment type="caution">
    <text evidence="7">The sequence shown here is derived from an EMBL/GenBank/DDBJ whole genome shotgun (WGS) entry which is preliminary data.</text>
</comment>
<dbReference type="GO" id="GO:0031267">
    <property type="term" value="F:small GTPase binding"/>
    <property type="evidence" value="ECO:0007669"/>
    <property type="project" value="TreeGrafter"/>
</dbReference>
<dbReference type="InterPro" id="IPR000237">
    <property type="entry name" value="GRIP_dom"/>
</dbReference>
<feature type="compositionally biased region" description="Basic and acidic residues" evidence="5">
    <location>
        <begin position="83"/>
        <end position="92"/>
    </location>
</feature>
<keyword evidence="2" id="KW-0333">Golgi apparatus</keyword>
<reference evidence="7" key="2">
    <citation type="submission" date="2021-04" db="EMBL/GenBank/DDBJ databases">
        <authorList>
            <person name="Podell S."/>
        </authorList>
    </citation>
    <scope>NUCLEOTIDE SEQUENCE</scope>
    <source>
        <strain evidence="7">Hildebrandi</strain>
    </source>
</reference>
<dbReference type="EMBL" id="JAGRRH010000001">
    <property type="protein sequence ID" value="KAG7374462.1"/>
    <property type="molecule type" value="Genomic_DNA"/>
</dbReference>
<evidence type="ECO:0000256" key="2">
    <source>
        <dbReference type="ARBA" id="ARBA00023034"/>
    </source>
</evidence>
<dbReference type="OrthoDB" id="71227at2759"/>
<reference evidence="7" key="1">
    <citation type="journal article" date="2021" name="Sci. Rep.">
        <title>Diploid genomic architecture of Nitzschia inconspicua, an elite biomass production diatom.</title>
        <authorList>
            <person name="Oliver A."/>
            <person name="Podell S."/>
            <person name="Pinowska A."/>
            <person name="Traller J.C."/>
            <person name="Smith S.R."/>
            <person name="McClure R."/>
            <person name="Beliaev A."/>
            <person name="Bohutskyi P."/>
            <person name="Hill E.A."/>
            <person name="Rabines A."/>
            <person name="Zheng H."/>
            <person name="Allen L.Z."/>
            <person name="Kuo A."/>
            <person name="Grigoriev I.V."/>
            <person name="Allen A.E."/>
            <person name="Hazlebeck D."/>
            <person name="Allen E.E."/>
        </authorList>
    </citation>
    <scope>NUCLEOTIDE SEQUENCE</scope>
    <source>
        <strain evidence="7">Hildebrandi</strain>
    </source>
</reference>
<dbReference type="GO" id="GO:0007030">
    <property type="term" value="P:Golgi organization"/>
    <property type="evidence" value="ECO:0007669"/>
    <property type="project" value="TreeGrafter"/>
</dbReference>
<feature type="region of interest" description="Disordered" evidence="5">
    <location>
        <begin position="22"/>
        <end position="279"/>
    </location>
</feature>
<keyword evidence="8" id="KW-1185">Reference proteome</keyword>
<organism evidence="7 8">
    <name type="scientific">Nitzschia inconspicua</name>
    <dbReference type="NCBI Taxonomy" id="303405"/>
    <lineage>
        <taxon>Eukaryota</taxon>
        <taxon>Sar</taxon>
        <taxon>Stramenopiles</taxon>
        <taxon>Ochrophyta</taxon>
        <taxon>Bacillariophyta</taxon>
        <taxon>Bacillariophyceae</taxon>
        <taxon>Bacillariophycidae</taxon>
        <taxon>Bacillariales</taxon>
        <taxon>Bacillariaceae</taxon>
        <taxon>Nitzschia</taxon>
    </lineage>
</organism>
<feature type="compositionally biased region" description="Basic and acidic residues" evidence="5">
    <location>
        <begin position="218"/>
        <end position="279"/>
    </location>
</feature>